<accession>A0A0E0MLD7</accession>
<reference evidence="2" key="1">
    <citation type="submission" date="2015-04" db="UniProtKB">
        <authorList>
            <consortium name="EnsemblPlants"/>
        </authorList>
    </citation>
    <scope>IDENTIFICATION</scope>
</reference>
<evidence type="ECO:0000313" key="3">
    <source>
        <dbReference type="Proteomes" id="UP000026962"/>
    </source>
</evidence>
<dbReference type="InterPro" id="IPR011009">
    <property type="entry name" value="Kinase-like_dom_sf"/>
</dbReference>
<reference evidence="2" key="2">
    <citation type="submission" date="2018-05" db="EMBL/GenBank/DDBJ databases">
        <title>OpunRS2 (Oryza punctata Reference Sequence Version 2).</title>
        <authorList>
            <person name="Zhang J."/>
            <person name="Kudrna D."/>
            <person name="Lee S."/>
            <person name="Talag J."/>
            <person name="Welchert J."/>
            <person name="Wing R.A."/>
        </authorList>
    </citation>
    <scope>NUCLEOTIDE SEQUENCE [LARGE SCALE GENOMIC DNA]</scope>
</reference>
<dbReference type="SUPFAM" id="SSF56112">
    <property type="entry name" value="Protein kinase-like (PK-like)"/>
    <property type="match status" value="1"/>
</dbReference>
<keyword evidence="3" id="KW-1185">Reference proteome</keyword>
<evidence type="ECO:0000256" key="1">
    <source>
        <dbReference type="SAM" id="MobiDB-lite"/>
    </source>
</evidence>
<name>A0A0E0MLD7_ORYPU</name>
<dbReference type="OMA" id="PNTYRGF"/>
<dbReference type="AlphaFoldDB" id="A0A0E0MLD7"/>
<sequence length="327" mass="37296">MECNGNTILQITNHIPATIGSGKDSMKYYEGVLKFDDHSLTSVSILILGDCHEAPARCLYEQLNRIKSPYIMDPMAYCETGGGVKHSYVACPLFQKSLSSYVKKNHIAFKMNRFSLEFREVLRNTVKRLVEIHDHNCCCADFKSHHIAVFGDNNTIRAKIWIFSTAGCEENRCSVWVQLADMVEASAQNNDFFTCEVLRHSAMLTVREKFENILAVNLHVLVFFKKALQQIVSHDPLVVQAALELNNFLTDNQSWIKDIPPWIITIHTQRGHNTPSVDTEAGDEVKEETLEEKPEENCDLEYEMRTAWPLLFLKVQNFAVDLGISYC</sequence>
<evidence type="ECO:0008006" key="4">
    <source>
        <dbReference type="Google" id="ProtNLM"/>
    </source>
</evidence>
<evidence type="ECO:0000313" key="2">
    <source>
        <dbReference type="EnsemblPlants" id="OPUNC12G07900.1"/>
    </source>
</evidence>
<protein>
    <recommendedName>
        <fullName evidence="4">Protein kinase domain-containing protein</fullName>
    </recommendedName>
</protein>
<dbReference type="EnsemblPlants" id="OPUNC12G07900.1">
    <property type="protein sequence ID" value="OPUNC12G07900.1"/>
    <property type="gene ID" value="OPUNC12G07900"/>
</dbReference>
<dbReference type="HOGENOM" id="CLU_040858_1_0_1"/>
<dbReference type="STRING" id="4537.A0A0E0MLD7"/>
<dbReference type="Proteomes" id="UP000026962">
    <property type="component" value="Chromosome 12"/>
</dbReference>
<dbReference type="Gramene" id="OPUNC12G07900.1">
    <property type="protein sequence ID" value="OPUNC12G07900.1"/>
    <property type="gene ID" value="OPUNC12G07900"/>
</dbReference>
<feature type="region of interest" description="Disordered" evidence="1">
    <location>
        <begin position="272"/>
        <end position="291"/>
    </location>
</feature>
<organism evidence="2">
    <name type="scientific">Oryza punctata</name>
    <name type="common">Red rice</name>
    <dbReference type="NCBI Taxonomy" id="4537"/>
    <lineage>
        <taxon>Eukaryota</taxon>
        <taxon>Viridiplantae</taxon>
        <taxon>Streptophyta</taxon>
        <taxon>Embryophyta</taxon>
        <taxon>Tracheophyta</taxon>
        <taxon>Spermatophyta</taxon>
        <taxon>Magnoliopsida</taxon>
        <taxon>Liliopsida</taxon>
        <taxon>Poales</taxon>
        <taxon>Poaceae</taxon>
        <taxon>BOP clade</taxon>
        <taxon>Oryzoideae</taxon>
        <taxon>Oryzeae</taxon>
        <taxon>Oryzinae</taxon>
        <taxon>Oryza</taxon>
    </lineage>
</organism>
<proteinExistence type="predicted"/>